<dbReference type="InterPro" id="IPR015424">
    <property type="entry name" value="PyrdxlP-dep_Trfase"/>
</dbReference>
<dbReference type="InterPro" id="IPR004839">
    <property type="entry name" value="Aminotransferase_I/II_large"/>
</dbReference>
<evidence type="ECO:0000256" key="1">
    <source>
        <dbReference type="ARBA" id="ARBA00001933"/>
    </source>
</evidence>
<evidence type="ECO:0000256" key="2">
    <source>
        <dbReference type="ARBA" id="ARBA00022679"/>
    </source>
</evidence>
<dbReference type="AlphaFoldDB" id="A0A840YFI3"/>
<organism evidence="5 6">
    <name type="scientific">Sphingomonas xinjiangensis</name>
    <dbReference type="NCBI Taxonomy" id="643568"/>
    <lineage>
        <taxon>Bacteria</taxon>
        <taxon>Pseudomonadati</taxon>
        <taxon>Pseudomonadota</taxon>
        <taxon>Alphaproteobacteria</taxon>
        <taxon>Sphingomonadales</taxon>
        <taxon>Sphingomonadaceae</taxon>
        <taxon>Sphingomonas</taxon>
    </lineage>
</organism>
<dbReference type="SUPFAM" id="SSF53383">
    <property type="entry name" value="PLP-dependent transferases"/>
    <property type="match status" value="1"/>
</dbReference>
<dbReference type="InterPro" id="IPR015421">
    <property type="entry name" value="PyrdxlP-dep_Trfase_major"/>
</dbReference>
<keyword evidence="5" id="KW-0012">Acyltransferase</keyword>
<dbReference type="Gene3D" id="3.90.1150.10">
    <property type="entry name" value="Aspartate Aminotransferase, domain 1"/>
    <property type="match status" value="1"/>
</dbReference>
<keyword evidence="6" id="KW-1185">Reference proteome</keyword>
<feature type="domain" description="Aminotransferase class I/classII large" evidence="4">
    <location>
        <begin position="30"/>
        <end position="369"/>
    </location>
</feature>
<dbReference type="GO" id="GO:0009102">
    <property type="term" value="P:biotin biosynthetic process"/>
    <property type="evidence" value="ECO:0007669"/>
    <property type="project" value="TreeGrafter"/>
</dbReference>
<evidence type="ECO:0000256" key="3">
    <source>
        <dbReference type="ARBA" id="ARBA00022898"/>
    </source>
</evidence>
<protein>
    <submittedName>
        <fullName evidence="5">8-amino-7-oxononanoate synthase</fullName>
        <ecNumber evidence="5">2.3.1.47</ecNumber>
    </submittedName>
</protein>
<dbReference type="GO" id="GO:0030170">
    <property type="term" value="F:pyridoxal phosphate binding"/>
    <property type="evidence" value="ECO:0007669"/>
    <property type="project" value="InterPro"/>
</dbReference>
<evidence type="ECO:0000259" key="4">
    <source>
        <dbReference type="Pfam" id="PF00155"/>
    </source>
</evidence>
<sequence length="374" mass="39278">MSLFPDHAQDLAALSAAGRRRSLIPRSGRDFASNDYLGLAGSPRLATAIRNALERGVPIGSGGSRLLRGNHPEHEALEAEAASFFGSESALFLSSGYAANALLFATLPQRGDLIVHDELVHASAHEGMRLSRAIARGARHNDVDAFAHVIAAWRREGGTGRPWIAVESLYSMDGDKAPLARFAELANQTGAVLLIDEAHATGVFGPDGQGLAATLPARDNIITLHTCGKALGCEGALIAGPAVLTDFIVNRGRAFIFSTAPSPIMAAAVRESVRIVRGEPDRRERLHALIAEAHERLTSAGAAATGSHILPLVLGDDARTMRAAAWLQARGFDVRGIRPPTVPPGTARLRISLTLNISLADLAALAEALPGATA</sequence>
<dbReference type="PANTHER" id="PTHR13693">
    <property type="entry name" value="CLASS II AMINOTRANSFERASE/8-AMINO-7-OXONONANOATE SYNTHASE"/>
    <property type="match status" value="1"/>
</dbReference>
<dbReference type="RefSeq" id="WP_184084414.1">
    <property type="nucleotide sequence ID" value="NZ_JACIJF010000002.1"/>
</dbReference>
<dbReference type="Proteomes" id="UP000527143">
    <property type="component" value="Unassembled WGS sequence"/>
</dbReference>
<comment type="caution">
    <text evidence="5">The sequence shown here is derived from an EMBL/GenBank/DDBJ whole genome shotgun (WGS) entry which is preliminary data.</text>
</comment>
<dbReference type="GO" id="GO:0008710">
    <property type="term" value="F:8-amino-7-oxononanoate synthase activity"/>
    <property type="evidence" value="ECO:0007669"/>
    <property type="project" value="UniProtKB-EC"/>
</dbReference>
<dbReference type="Pfam" id="PF00155">
    <property type="entry name" value="Aminotran_1_2"/>
    <property type="match status" value="1"/>
</dbReference>
<comment type="cofactor">
    <cofactor evidence="1">
        <name>pyridoxal 5'-phosphate</name>
        <dbReference type="ChEBI" id="CHEBI:597326"/>
    </cofactor>
</comment>
<dbReference type="Gene3D" id="3.40.640.10">
    <property type="entry name" value="Type I PLP-dependent aspartate aminotransferase-like (Major domain)"/>
    <property type="match status" value="1"/>
</dbReference>
<evidence type="ECO:0000313" key="6">
    <source>
        <dbReference type="Proteomes" id="UP000527143"/>
    </source>
</evidence>
<proteinExistence type="predicted"/>
<dbReference type="EMBL" id="JACIJF010000002">
    <property type="protein sequence ID" value="MBB5709538.1"/>
    <property type="molecule type" value="Genomic_DNA"/>
</dbReference>
<evidence type="ECO:0000313" key="5">
    <source>
        <dbReference type="EMBL" id="MBB5709538.1"/>
    </source>
</evidence>
<keyword evidence="3" id="KW-0663">Pyridoxal phosphate</keyword>
<dbReference type="EC" id="2.3.1.47" evidence="5"/>
<dbReference type="InterPro" id="IPR015422">
    <property type="entry name" value="PyrdxlP-dep_Trfase_small"/>
</dbReference>
<gene>
    <name evidence="5" type="ORF">FHT02_000760</name>
</gene>
<dbReference type="PANTHER" id="PTHR13693:SF100">
    <property type="entry name" value="8-AMINO-7-OXONONANOATE SYNTHASE"/>
    <property type="match status" value="1"/>
</dbReference>
<accession>A0A840YFI3</accession>
<name>A0A840YFI3_9SPHN</name>
<dbReference type="InterPro" id="IPR050087">
    <property type="entry name" value="AON_synthase_class-II"/>
</dbReference>
<reference evidence="5 6" key="1">
    <citation type="submission" date="2020-08" db="EMBL/GenBank/DDBJ databases">
        <title>Genomic Encyclopedia of Type Strains, Phase IV (KMG-IV): sequencing the most valuable type-strain genomes for metagenomic binning, comparative biology and taxonomic classification.</title>
        <authorList>
            <person name="Goeker M."/>
        </authorList>
    </citation>
    <scope>NUCLEOTIDE SEQUENCE [LARGE SCALE GENOMIC DNA]</scope>
    <source>
        <strain evidence="5 6">DSM 26736</strain>
    </source>
</reference>
<keyword evidence="2 5" id="KW-0808">Transferase</keyword>